<dbReference type="InterPro" id="IPR032466">
    <property type="entry name" value="Metal_Hydrolase"/>
</dbReference>
<dbReference type="EMBL" id="CAEZUP010000003">
    <property type="protein sequence ID" value="CAB4597167.1"/>
    <property type="molecule type" value="Genomic_DNA"/>
</dbReference>
<dbReference type="PANTHER" id="PTHR11647">
    <property type="entry name" value="HYDRANTOINASE/DIHYDROPYRIMIDINASE FAMILY MEMBER"/>
    <property type="match status" value="1"/>
</dbReference>
<dbReference type="Gene3D" id="2.30.40.10">
    <property type="entry name" value="Urease, subunit C, domain 1"/>
    <property type="match status" value="1"/>
</dbReference>
<evidence type="ECO:0000259" key="1">
    <source>
        <dbReference type="Pfam" id="PF07969"/>
    </source>
</evidence>
<dbReference type="Gene3D" id="3.20.20.140">
    <property type="entry name" value="Metal-dependent hydrolases"/>
    <property type="match status" value="2"/>
</dbReference>
<evidence type="ECO:0000313" key="2">
    <source>
        <dbReference type="EMBL" id="CAB4597167.1"/>
    </source>
</evidence>
<accession>A0A6J6G7K5</accession>
<dbReference type="InterPro" id="IPR011059">
    <property type="entry name" value="Metal-dep_hydrolase_composite"/>
</dbReference>
<gene>
    <name evidence="2" type="ORF">UFOPK1835_00133</name>
</gene>
<dbReference type="GO" id="GO:0005829">
    <property type="term" value="C:cytosol"/>
    <property type="evidence" value="ECO:0007669"/>
    <property type="project" value="TreeGrafter"/>
</dbReference>
<dbReference type="SUPFAM" id="SSF51338">
    <property type="entry name" value="Composite domain of metallo-dependent hydrolases"/>
    <property type="match status" value="1"/>
</dbReference>
<organism evidence="2">
    <name type="scientific">freshwater metagenome</name>
    <dbReference type="NCBI Taxonomy" id="449393"/>
    <lineage>
        <taxon>unclassified sequences</taxon>
        <taxon>metagenomes</taxon>
        <taxon>ecological metagenomes</taxon>
    </lineage>
</organism>
<reference evidence="2" key="1">
    <citation type="submission" date="2020-05" db="EMBL/GenBank/DDBJ databases">
        <authorList>
            <person name="Chiriac C."/>
            <person name="Salcher M."/>
            <person name="Ghai R."/>
            <person name="Kavagutti S V."/>
        </authorList>
    </citation>
    <scope>NUCLEOTIDE SEQUENCE</scope>
</reference>
<dbReference type="SUPFAM" id="SSF51556">
    <property type="entry name" value="Metallo-dependent hydrolases"/>
    <property type="match status" value="1"/>
</dbReference>
<protein>
    <submittedName>
        <fullName evidence="2">Unannotated protein</fullName>
    </submittedName>
</protein>
<dbReference type="Pfam" id="PF07969">
    <property type="entry name" value="Amidohydro_3"/>
    <property type="match status" value="1"/>
</dbReference>
<dbReference type="PANTHER" id="PTHR11647:SF1">
    <property type="entry name" value="COLLAPSIN RESPONSE MEDIATOR PROTEIN"/>
    <property type="match status" value="1"/>
</dbReference>
<name>A0A6J6G7K5_9ZZZZ</name>
<dbReference type="GO" id="GO:0016812">
    <property type="term" value="F:hydrolase activity, acting on carbon-nitrogen (but not peptide) bonds, in cyclic amides"/>
    <property type="evidence" value="ECO:0007669"/>
    <property type="project" value="TreeGrafter"/>
</dbReference>
<dbReference type="InterPro" id="IPR013108">
    <property type="entry name" value="Amidohydro_3"/>
</dbReference>
<feature type="domain" description="Amidohydrolase 3" evidence="1">
    <location>
        <begin position="45"/>
        <end position="548"/>
    </location>
</feature>
<dbReference type="AlphaFoldDB" id="A0A6J6G7K5"/>
<sequence>MLDEVIKGGTVIDGTGSAGRIADVGIRDGRIVAIGDIDEPATVTTDASGRIVMPGVIDAHTHYDAQLLWDPGASPSANHGVTTVIGGNCGFTLAPLRPTAAEADYLQNMMSRVEGMPLPALQQIDWNWETFEQYLARFEGRISVNAGFLVGHCAVRRYVMGPDSVGNEATPEQIDAMVAEVRKAIEVGALGFSFTRSGSHSDGDGQPVPSRWATEEELMALCVETGQHEGTTLEGIVPGCLDRFADDEIELLAQLSAAAKRVMNWNVLTIDSREPDRVARQLSAGDRAAEIGGRVVALTMPVLVPMNMNFMTFCGIWLIPGWQEALSVSVEERLALLQDPEARARLLAASHSEEAGIYRRLADWEDYVVGDTFSPENAGCSNRTVSAIAAERGTEPFDTLLDIVVADGLRTILWPAPKDKDPASWAMRAEAWNDPRAMIGGSDAGAHLDRMCGATYPTRFLGDMIRGRKLVPVERAVQLITQVPALLFGLVDRGTLEVGKFADIAVIDPETVGSENAHMVADLPGGCERLTAGSFGVERVLVNGTVVIEHGDATGNVPGTLLKSGVDTYTVLP</sequence>
<proteinExistence type="predicted"/>
<dbReference type="InterPro" id="IPR050378">
    <property type="entry name" value="Metallo-dep_Hydrolases_sf"/>
</dbReference>